<proteinExistence type="predicted"/>
<protein>
    <recommendedName>
        <fullName evidence="3">PiggyBac transposable element-derived protein 4 C-terminal zinc-ribbon domain-containing protein</fullName>
    </recommendedName>
</protein>
<sequence length="117" mass="13432">VPSRFGIWAKTPAIHRCVAMENILKKIRRRGKLLLKIEEEPQPPPPTTVTTGRCFLCGRARNKTPRKMCAKCNHWVCKNHQKVFVTVVLIKNLLPSITITILFCIILVFDILFLLLL</sequence>
<keyword evidence="1" id="KW-1133">Transmembrane helix</keyword>
<keyword evidence="1" id="KW-0812">Transmembrane</keyword>
<feature type="transmembrane region" description="Helical" evidence="1">
    <location>
        <begin position="93"/>
        <end position="116"/>
    </location>
</feature>
<dbReference type="EMBL" id="GEDC01011752">
    <property type="protein sequence ID" value="JAS25546.1"/>
    <property type="molecule type" value="Transcribed_RNA"/>
</dbReference>
<organism evidence="2">
    <name type="scientific">Clastoptera arizonana</name>
    <name type="common">Arizona spittle bug</name>
    <dbReference type="NCBI Taxonomy" id="38151"/>
    <lineage>
        <taxon>Eukaryota</taxon>
        <taxon>Metazoa</taxon>
        <taxon>Ecdysozoa</taxon>
        <taxon>Arthropoda</taxon>
        <taxon>Hexapoda</taxon>
        <taxon>Insecta</taxon>
        <taxon>Pterygota</taxon>
        <taxon>Neoptera</taxon>
        <taxon>Paraneoptera</taxon>
        <taxon>Hemiptera</taxon>
        <taxon>Auchenorrhyncha</taxon>
        <taxon>Cercopoidea</taxon>
        <taxon>Clastopteridae</taxon>
        <taxon>Clastoptera</taxon>
    </lineage>
</organism>
<keyword evidence="1" id="KW-0472">Membrane</keyword>
<dbReference type="AlphaFoldDB" id="A0A1B6DIN0"/>
<gene>
    <name evidence="2" type="ORF">g.43876</name>
</gene>
<evidence type="ECO:0000256" key="1">
    <source>
        <dbReference type="SAM" id="Phobius"/>
    </source>
</evidence>
<evidence type="ECO:0008006" key="3">
    <source>
        <dbReference type="Google" id="ProtNLM"/>
    </source>
</evidence>
<feature type="non-terminal residue" evidence="2">
    <location>
        <position position="1"/>
    </location>
</feature>
<name>A0A1B6DIN0_9HEMI</name>
<accession>A0A1B6DIN0</accession>
<evidence type="ECO:0000313" key="2">
    <source>
        <dbReference type="EMBL" id="JAS25546.1"/>
    </source>
</evidence>
<reference evidence="2" key="1">
    <citation type="submission" date="2015-12" db="EMBL/GenBank/DDBJ databases">
        <title>De novo transcriptome assembly of four potential Pierce s Disease insect vectors from Arizona vineyards.</title>
        <authorList>
            <person name="Tassone E.E."/>
        </authorList>
    </citation>
    <scope>NUCLEOTIDE SEQUENCE</scope>
</reference>